<feature type="transmembrane region" description="Helical" evidence="1">
    <location>
        <begin position="6"/>
        <end position="24"/>
    </location>
</feature>
<dbReference type="InterPro" id="IPR025241">
    <property type="entry name" value="DUF4190"/>
</dbReference>
<keyword evidence="4" id="KW-1185">Reference proteome</keyword>
<organism evidence="3 4">
    <name type="scientific">Streptomyces polyasparticus</name>
    <dbReference type="NCBI Taxonomy" id="2767826"/>
    <lineage>
        <taxon>Bacteria</taxon>
        <taxon>Bacillati</taxon>
        <taxon>Actinomycetota</taxon>
        <taxon>Actinomycetes</taxon>
        <taxon>Kitasatosporales</taxon>
        <taxon>Streptomycetaceae</taxon>
        <taxon>Streptomyces</taxon>
    </lineage>
</organism>
<reference evidence="3 4" key="1">
    <citation type="submission" date="2020-08" db="EMBL/GenBank/DDBJ databases">
        <title>Genemic of Streptomyces polyaspartic.</title>
        <authorList>
            <person name="Liu W."/>
        </authorList>
    </citation>
    <scope>NUCLEOTIDE SEQUENCE [LARGE SCALE GENOMIC DNA]</scope>
    <source>
        <strain evidence="3 4">TRM66268-LWL</strain>
    </source>
</reference>
<keyword evidence="1" id="KW-1133">Transmembrane helix</keyword>
<feature type="transmembrane region" description="Helical" evidence="1">
    <location>
        <begin position="45"/>
        <end position="70"/>
    </location>
</feature>
<evidence type="ECO:0000256" key="1">
    <source>
        <dbReference type="SAM" id="Phobius"/>
    </source>
</evidence>
<proteinExistence type="predicted"/>
<comment type="caution">
    <text evidence="3">The sequence shown here is derived from an EMBL/GenBank/DDBJ whole genome shotgun (WGS) entry which is preliminary data.</text>
</comment>
<gene>
    <name evidence="3" type="ORF">H9Y04_05065</name>
</gene>
<sequence length="76" mass="7497">MVLGIVALVIPFVGIVTGPLAIIFSTKAKKEMRFNGEGGNGLATAGLVTGILGCAGYALFLLLMVVGAMGSTAGGV</sequence>
<accession>A0ABR7SC77</accession>
<feature type="domain" description="DUF4190" evidence="2">
    <location>
        <begin position="1"/>
        <end position="59"/>
    </location>
</feature>
<evidence type="ECO:0000313" key="3">
    <source>
        <dbReference type="EMBL" id="MBC9711938.1"/>
    </source>
</evidence>
<name>A0ABR7SC77_9ACTN</name>
<evidence type="ECO:0000259" key="2">
    <source>
        <dbReference type="Pfam" id="PF13828"/>
    </source>
</evidence>
<dbReference type="EMBL" id="JACTVJ010000004">
    <property type="protein sequence ID" value="MBC9711938.1"/>
    <property type="molecule type" value="Genomic_DNA"/>
</dbReference>
<dbReference type="Proteomes" id="UP000642284">
    <property type="component" value="Unassembled WGS sequence"/>
</dbReference>
<keyword evidence="1" id="KW-0472">Membrane</keyword>
<evidence type="ECO:0000313" key="4">
    <source>
        <dbReference type="Proteomes" id="UP000642284"/>
    </source>
</evidence>
<keyword evidence="1" id="KW-0812">Transmembrane</keyword>
<protein>
    <submittedName>
        <fullName evidence="3">DUF4190 domain-containing protein</fullName>
    </submittedName>
</protein>
<dbReference type="Pfam" id="PF13828">
    <property type="entry name" value="DUF4190"/>
    <property type="match status" value="1"/>
</dbReference>